<name>A0A067QTK8_ZOONE</name>
<dbReference type="Pfam" id="PF16042">
    <property type="entry name" value="DUF4794"/>
    <property type="match status" value="1"/>
</dbReference>
<reference evidence="4 5" key="1">
    <citation type="journal article" date="2014" name="Nat. Commun.">
        <title>Molecular traces of alternative social organization in a termite genome.</title>
        <authorList>
            <person name="Terrapon N."/>
            <person name="Li C."/>
            <person name="Robertson H.M."/>
            <person name="Ji L."/>
            <person name="Meng X."/>
            <person name="Booth W."/>
            <person name="Chen Z."/>
            <person name="Childers C.P."/>
            <person name="Glastad K.M."/>
            <person name="Gokhale K."/>
            <person name="Gowin J."/>
            <person name="Gronenberg W."/>
            <person name="Hermansen R.A."/>
            <person name="Hu H."/>
            <person name="Hunt B.G."/>
            <person name="Huylmans A.K."/>
            <person name="Khalil S.M."/>
            <person name="Mitchell R.D."/>
            <person name="Munoz-Torres M.C."/>
            <person name="Mustard J.A."/>
            <person name="Pan H."/>
            <person name="Reese J.T."/>
            <person name="Scharf M.E."/>
            <person name="Sun F."/>
            <person name="Vogel H."/>
            <person name="Xiao J."/>
            <person name="Yang W."/>
            <person name="Yang Z."/>
            <person name="Yang Z."/>
            <person name="Zhou J."/>
            <person name="Zhu J."/>
            <person name="Brent C.S."/>
            <person name="Elsik C.G."/>
            <person name="Goodisman M.A."/>
            <person name="Liberles D.A."/>
            <person name="Roe R.M."/>
            <person name="Vargo E.L."/>
            <person name="Vilcinskas A."/>
            <person name="Wang J."/>
            <person name="Bornberg-Bauer E."/>
            <person name="Korb J."/>
            <person name="Zhang G."/>
            <person name="Liebig J."/>
        </authorList>
    </citation>
    <scope>NUCLEOTIDE SEQUENCE [LARGE SCALE GENOMIC DNA]</scope>
    <source>
        <tissue evidence="4">Whole organism</tissue>
    </source>
</reference>
<feature type="region of interest" description="Disordered" evidence="1">
    <location>
        <begin position="23"/>
        <end position="49"/>
    </location>
</feature>
<evidence type="ECO:0000313" key="4">
    <source>
        <dbReference type="EMBL" id="KDR13354.1"/>
    </source>
</evidence>
<gene>
    <name evidence="4" type="ORF">L798_12614</name>
</gene>
<accession>A0A067QTK8</accession>
<evidence type="ECO:0000256" key="2">
    <source>
        <dbReference type="SAM" id="SignalP"/>
    </source>
</evidence>
<evidence type="ECO:0000259" key="3">
    <source>
        <dbReference type="Pfam" id="PF16042"/>
    </source>
</evidence>
<feature type="compositionally biased region" description="Low complexity" evidence="1">
    <location>
        <begin position="71"/>
        <end position="95"/>
    </location>
</feature>
<dbReference type="STRING" id="136037.A0A067QTK8"/>
<dbReference type="EMBL" id="KK852950">
    <property type="protein sequence ID" value="KDR13354.1"/>
    <property type="molecule type" value="Genomic_DNA"/>
</dbReference>
<dbReference type="InParanoid" id="A0A067QTK8"/>
<dbReference type="OMA" id="GAYHILL"/>
<feature type="chain" id="PRO_5001647835" description="DUF4794 domain-containing protein" evidence="2">
    <location>
        <begin position="20"/>
        <end position="195"/>
    </location>
</feature>
<dbReference type="Proteomes" id="UP000027135">
    <property type="component" value="Unassembled WGS sequence"/>
</dbReference>
<keyword evidence="2" id="KW-0732">Signal</keyword>
<evidence type="ECO:0000313" key="5">
    <source>
        <dbReference type="Proteomes" id="UP000027135"/>
    </source>
</evidence>
<feature type="signal peptide" evidence="2">
    <location>
        <begin position="1"/>
        <end position="19"/>
    </location>
</feature>
<keyword evidence="5" id="KW-1185">Reference proteome</keyword>
<proteinExistence type="predicted"/>
<dbReference type="AlphaFoldDB" id="A0A067QTK8"/>
<sequence>MKVMSVTSAILLAVVLVSAEPEPPRFRGGSYGAPSEVEEAPYAPSGWRPSGRQFLLPIRQTYYAPPAAYGTPTTEQATTTTEQPTTTEVPDTTEQALTPEFADGNGADPSRTFRERDGQSSGAYHILLPDGRLQRVIFTTSPNQPSGALAANGNPSGAFPAYGNTSGTLPANGNPSSAFPTNGNPRGATNGNPRW</sequence>
<feature type="region of interest" description="Disordered" evidence="1">
    <location>
        <begin position="68"/>
        <end position="121"/>
    </location>
</feature>
<evidence type="ECO:0000256" key="1">
    <source>
        <dbReference type="SAM" id="MobiDB-lite"/>
    </source>
</evidence>
<feature type="compositionally biased region" description="Polar residues" evidence="1">
    <location>
        <begin position="163"/>
        <end position="195"/>
    </location>
</feature>
<organism evidence="4 5">
    <name type="scientific">Zootermopsis nevadensis</name>
    <name type="common">Dampwood termite</name>
    <dbReference type="NCBI Taxonomy" id="136037"/>
    <lineage>
        <taxon>Eukaryota</taxon>
        <taxon>Metazoa</taxon>
        <taxon>Ecdysozoa</taxon>
        <taxon>Arthropoda</taxon>
        <taxon>Hexapoda</taxon>
        <taxon>Insecta</taxon>
        <taxon>Pterygota</taxon>
        <taxon>Neoptera</taxon>
        <taxon>Polyneoptera</taxon>
        <taxon>Dictyoptera</taxon>
        <taxon>Blattodea</taxon>
        <taxon>Blattoidea</taxon>
        <taxon>Termitoidae</taxon>
        <taxon>Termopsidae</taxon>
        <taxon>Zootermopsis</taxon>
    </lineage>
</organism>
<dbReference type="InterPro" id="IPR032011">
    <property type="entry name" value="DUF4794"/>
</dbReference>
<feature type="region of interest" description="Disordered" evidence="1">
    <location>
        <begin position="147"/>
        <end position="195"/>
    </location>
</feature>
<protein>
    <recommendedName>
        <fullName evidence="3">DUF4794 domain-containing protein</fullName>
    </recommendedName>
</protein>
<feature type="domain" description="DUF4794" evidence="3">
    <location>
        <begin position="40"/>
        <end position="111"/>
    </location>
</feature>